<organism evidence="2 3">
    <name type="scientific">Methylomonas fluvii</name>
    <dbReference type="NCBI Taxonomy" id="1854564"/>
    <lineage>
        <taxon>Bacteria</taxon>
        <taxon>Pseudomonadati</taxon>
        <taxon>Pseudomonadota</taxon>
        <taxon>Gammaproteobacteria</taxon>
        <taxon>Methylococcales</taxon>
        <taxon>Methylococcaceae</taxon>
        <taxon>Methylomonas</taxon>
    </lineage>
</organism>
<evidence type="ECO:0000313" key="3">
    <source>
        <dbReference type="Proteomes" id="UP000641152"/>
    </source>
</evidence>
<dbReference type="Proteomes" id="UP000641152">
    <property type="component" value="Unassembled WGS sequence"/>
</dbReference>
<accession>A0ABR9DER8</accession>
<feature type="region of interest" description="Disordered" evidence="1">
    <location>
        <begin position="120"/>
        <end position="189"/>
    </location>
</feature>
<keyword evidence="3" id="KW-1185">Reference proteome</keyword>
<feature type="compositionally biased region" description="Basic and acidic residues" evidence="1">
    <location>
        <begin position="135"/>
        <end position="151"/>
    </location>
</feature>
<reference evidence="2 3" key="1">
    <citation type="submission" date="2020-09" db="EMBL/GenBank/DDBJ databases">
        <title>Methylomonas albis sp. nov. and Methylomonas fluvii sp. nov.: Two cold-adapted methanotrophs from the River Elbe and an amended description of Methylovulum psychrotolerans strain Eb1.</title>
        <authorList>
            <person name="Bussmann I.K."/>
            <person name="Klings K.-W."/>
            <person name="Warnstedt J."/>
            <person name="Hoppert M."/>
            <person name="Saborowski A."/>
            <person name="Horn F."/>
            <person name="Liebner S."/>
        </authorList>
    </citation>
    <scope>NUCLEOTIDE SEQUENCE [LARGE SCALE GENOMIC DNA]</scope>
    <source>
        <strain evidence="2 3">EbB</strain>
    </source>
</reference>
<sequence>MNKLVSILGVASVFASGYFTGQQFSGRGDNHPTALPANTASVSAPVIAVGANRKLDIPRTNVPISKEIRLPPHEQQGQALANSLSPEDEAARSEANAELIASMRANHLPEEQVAQLEQTLKDQESAPAVQPEEPVSERTNAELSAELRESLKQSGAPPEIINAMAQPLEAGATTTDEPVLPHKNNIPGS</sequence>
<comment type="caution">
    <text evidence="2">The sequence shown here is derived from an EMBL/GenBank/DDBJ whole genome shotgun (WGS) entry which is preliminary data.</text>
</comment>
<dbReference type="EMBL" id="JACXST010000002">
    <property type="protein sequence ID" value="MBD9361450.1"/>
    <property type="molecule type" value="Genomic_DNA"/>
</dbReference>
<evidence type="ECO:0000256" key="1">
    <source>
        <dbReference type="SAM" id="MobiDB-lite"/>
    </source>
</evidence>
<name>A0ABR9DER8_9GAMM</name>
<protein>
    <submittedName>
        <fullName evidence="2">Uncharacterized protein</fullName>
    </submittedName>
</protein>
<proteinExistence type="predicted"/>
<dbReference type="RefSeq" id="WP_192394266.1">
    <property type="nucleotide sequence ID" value="NZ_CAJHIU010000002.1"/>
</dbReference>
<gene>
    <name evidence="2" type="ORF">EBB_13115</name>
</gene>
<evidence type="ECO:0000313" key="2">
    <source>
        <dbReference type="EMBL" id="MBD9361450.1"/>
    </source>
</evidence>